<keyword evidence="1" id="KW-1133">Transmembrane helix</keyword>
<feature type="transmembrane region" description="Helical" evidence="1">
    <location>
        <begin position="12"/>
        <end position="30"/>
    </location>
</feature>
<dbReference type="EMBL" id="JAJNAY010000002">
    <property type="protein sequence ID" value="MCD1118737.1"/>
    <property type="molecule type" value="Genomic_DNA"/>
</dbReference>
<keyword evidence="1" id="KW-0472">Membrane</keyword>
<protein>
    <submittedName>
        <fullName evidence="2">Uncharacterized protein</fullName>
    </submittedName>
</protein>
<dbReference type="AlphaFoldDB" id="A0A9Q3YYL2"/>
<evidence type="ECO:0000256" key="1">
    <source>
        <dbReference type="SAM" id="Phobius"/>
    </source>
</evidence>
<dbReference type="Proteomes" id="UP001108025">
    <property type="component" value="Unassembled WGS sequence"/>
</dbReference>
<evidence type="ECO:0000313" key="2">
    <source>
        <dbReference type="EMBL" id="MCD1118737.1"/>
    </source>
</evidence>
<accession>A0A9Q3YYL2</accession>
<keyword evidence="1" id="KW-0812">Transmembrane</keyword>
<dbReference type="RefSeq" id="WP_230671859.1">
    <property type="nucleotide sequence ID" value="NZ_JAJNAY010000002.1"/>
</dbReference>
<organism evidence="2 3">
    <name type="scientific">Chryseobacterium turcicum</name>
    <dbReference type="NCBI Taxonomy" id="2898076"/>
    <lineage>
        <taxon>Bacteria</taxon>
        <taxon>Pseudomonadati</taxon>
        <taxon>Bacteroidota</taxon>
        <taxon>Flavobacteriia</taxon>
        <taxon>Flavobacteriales</taxon>
        <taxon>Weeksellaceae</taxon>
        <taxon>Chryseobacterium group</taxon>
        <taxon>Chryseobacterium</taxon>
    </lineage>
</organism>
<name>A0A9Q3YYL2_9FLAO</name>
<reference evidence="2" key="1">
    <citation type="submission" date="2021-11" db="EMBL/GenBank/DDBJ databases">
        <title>Description of novel Chryseobacterium species.</title>
        <authorList>
            <person name="Saticioglu I.B."/>
            <person name="Ay H."/>
            <person name="Altun S."/>
            <person name="Duman M."/>
        </authorList>
    </citation>
    <scope>NUCLEOTIDE SEQUENCE</scope>
    <source>
        <strain evidence="2">C-17</strain>
    </source>
</reference>
<evidence type="ECO:0000313" key="3">
    <source>
        <dbReference type="Proteomes" id="UP001108025"/>
    </source>
</evidence>
<keyword evidence="3" id="KW-1185">Reference proteome</keyword>
<comment type="caution">
    <text evidence="2">The sequence shown here is derived from an EMBL/GenBank/DDBJ whole genome shotgun (WGS) entry which is preliminary data.</text>
</comment>
<proteinExistence type="predicted"/>
<sequence length="129" mass="14861">MMLLNKKYPTIILVGSFIVLGIFIFIFIYYKNTPISNENLNSLLFTKIENRTIKSIVSKKSTDYTNHGATYVVYGRDSLPTHTGWDDKIEIGDSIIKPKGSLKITIKNSEKIYILDYEKQEEEILTTNF</sequence>
<gene>
    <name evidence="2" type="ORF">LO744_18000</name>
</gene>